<feature type="region of interest" description="Disordered" evidence="1">
    <location>
        <begin position="22"/>
        <end position="49"/>
    </location>
</feature>
<accession>A0A813KZN3</accession>
<proteinExistence type="predicted"/>
<reference evidence="2" key="1">
    <citation type="submission" date="2021-02" db="EMBL/GenBank/DDBJ databases">
        <authorList>
            <person name="Dougan E. K."/>
            <person name="Rhodes N."/>
            <person name="Thang M."/>
            <person name="Chan C."/>
        </authorList>
    </citation>
    <scope>NUCLEOTIDE SEQUENCE</scope>
</reference>
<dbReference type="EMBL" id="CAJNNW010033004">
    <property type="protein sequence ID" value="CAE8716615.1"/>
    <property type="molecule type" value="Genomic_DNA"/>
</dbReference>
<dbReference type="Proteomes" id="UP000626109">
    <property type="component" value="Unassembled WGS sequence"/>
</dbReference>
<protein>
    <submittedName>
        <fullName evidence="2">Uncharacterized protein</fullName>
    </submittedName>
</protein>
<evidence type="ECO:0000256" key="1">
    <source>
        <dbReference type="SAM" id="MobiDB-lite"/>
    </source>
</evidence>
<evidence type="ECO:0000313" key="3">
    <source>
        <dbReference type="Proteomes" id="UP000626109"/>
    </source>
</evidence>
<sequence length="113" mass="12950">MRMPGSDRNRLALVAEEGIFVVPNLAQDTDSDLEEEGEEEQQSEESEEEQLWVQLELRNLSVDRGSLLVLHSLAHRDCITLCCPLCKSRKGPRPLKELSVDSFRRMSIEALYY</sequence>
<name>A0A813KZN3_POLGL</name>
<comment type="caution">
    <text evidence="2">The sequence shown here is derived from an EMBL/GenBank/DDBJ whole genome shotgun (WGS) entry which is preliminary data.</text>
</comment>
<gene>
    <name evidence="2" type="ORF">PGLA2088_LOCUS39125</name>
</gene>
<feature type="compositionally biased region" description="Acidic residues" evidence="1">
    <location>
        <begin position="29"/>
        <end position="49"/>
    </location>
</feature>
<organism evidence="2 3">
    <name type="scientific">Polarella glacialis</name>
    <name type="common">Dinoflagellate</name>
    <dbReference type="NCBI Taxonomy" id="89957"/>
    <lineage>
        <taxon>Eukaryota</taxon>
        <taxon>Sar</taxon>
        <taxon>Alveolata</taxon>
        <taxon>Dinophyceae</taxon>
        <taxon>Suessiales</taxon>
        <taxon>Suessiaceae</taxon>
        <taxon>Polarella</taxon>
    </lineage>
</organism>
<evidence type="ECO:0000313" key="2">
    <source>
        <dbReference type="EMBL" id="CAE8716615.1"/>
    </source>
</evidence>
<dbReference type="AlphaFoldDB" id="A0A813KZN3"/>